<dbReference type="EMBL" id="DQZW01000196">
    <property type="protein sequence ID" value="HDL90073.1"/>
    <property type="molecule type" value="Genomic_DNA"/>
</dbReference>
<gene>
    <name evidence="1" type="ORF">ENG14_04135</name>
</gene>
<name>A0A7C0WT82_9BACT</name>
<accession>A0A7C0WT82</accession>
<evidence type="ECO:0000313" key="1">
    <source>
        <dbReference type="EMBL" id="HDL90073.1"/>
    </source>
</evidence>
<reference evidence="1" key="1">
    <citation type="journal article" date="2020" name="mSystems">
        <title>Genome- and Community-Level Interaction Insights into Carbon Utilization and Element Cycling Functions of Hydrothermarchaeota in Hydrothermal Sediment.</title>
        <authorList>
            <person name="Zhou Z."/>
            <person name="Liu Y."/>
            <person name="Xu W."/>
            <person name="Pan J."/>
            <person name="Luo Z.H."/>
            <person name="Li M."/>
        </authorList>
    </citation>
    <scope>NUCLEOTIDE SEQUENCE [LARGE SCALE GENOMIC DNA]</scope>
    <source>
        <strain evidence="1">HyVt-19</strain>
    </source>
</reference>
<dbReference type="AlphaFoldDB" id="A0A7C0WT82"/>
<comment type="caution">
    <text evidence="1">The sequence shown here is derived from an EMBL/GenBank/DDBJ whole genome shotgun (WGS) entry which is preliminary data.</text>
</comment>
<protein>
    <submittedName>
        <fullName evidence="1">Uncharacterized protein</fullName>
    </submittedName>
</protein>
<organism evidence="1">
    <name type="scientific">Thermodesulforhabdus norvegica</name>
    <dbReference type="NCBI Taxonomy" id="39841"/>
    <lineage>
        <taxon>Bacteria</taxon>
        <taxon>Pseudomonadati</taxon>
        <taxon>Thermodesulfobacteriota</taxon>
        <taxon>Syntrophobacteria</taxon>
        <taxon>Syntrophobacterales</taxon>
        <taxon>Thermodesulforhabdaceae</taxon>
        <taxon>Thermodesulforhabdus</taxon>
    </lineage>
</organism>
<sequence length="64" mass="7354">MRRLNSFYASAVHRPVPKIDGMLYERTAISKKPEELIEKDLMALHVKPLFFSHLQGFSTCAVSF</sequence>
<dbReference type="Proteomes" id="UP000886355">
    <property type="component" value="Unassembled WGS sequence"/>
</dbReference>
<proteinExistence type="predicted"/>